<dbReference type="PRINTS" id="PR01790">
    <property type="entry name" value="SMP30FAMILY"/>
</dbReference>
<dbReference type="Proteomes" id="UP001500212">
    <property type="component" value="Unassembled WGS sequence"/>
</dbReference>
<sequence>MEGTVMPELRTLLTGLGLVESPRWHEDRLYVSDWTAGEVIAVDLDGGHEVVARVASLPLCTAWSPDGRLFILDSAEARLLRLDADGTLADHADLGGFGHGWNDIVIDGRGNAYVNRIGFDMSTGEDPRPGDITLVRPDGSARKVADGIEFPNGMAVTEDDSTLIVADSYGTSLVGFDIRPDGSLSAGRLWADLRGEAPDGICVDAEGAVWYATVPGRRCVRIREGGEILGTVDLDRGAFACALGGPDRRTLFIAAAEWPGWPTPVPRGSGQVLATLVTVPGAGRP</sequence>
<feature type="domain" description="SMP-30/Gluconolactonase/LRE-like region" evidence="3">
    <location>
        <begin position="20"/>
        <end position="256"/>
    </location>
</feature>
<dbReference type="InterPro" id="IPR011042">
    <property type="entry name" value="6-blade_b-propeller_TolB-like"/>
</dbReference>
<protein>
    <submittedName>
        <fullName evidence="4">SMP-30/gluconolactonase/LRE family protein</fullName>
    </submittedName>
</protein>
<evidence type="ECO:0000313" key="4">
    <source>
        <dbReference type="EMBL" id="GAA4615874.1"/>
    </source>
</evidence>
<evidence type="ECO:0000256" key="1">
    <source>
        <dbReference type="ARBA" id="ARBA00008853"/>
    </source>
</evidence>
<proteinExistence type="inferred from homology"/>
<dbReference type="InterPro" id="IPR005511">
    <property type="entry name" value="SMP-30"/>
</dbReference>
<comment type="similarity">
    <text evidence="1">Belongs to the SMP-30/CGR1 family.</text>
</comment>
<dbReference type="InterPro" id="IPR051262">
    <property type="entry name" value="SMP-30/CGR1_Lactonase"/>
</dbReference>
<comment type="caution">
    <text evidence="4">The sequence shown here is derived from an EMBL/GenBank/DDBJ whole genome shotgun (WGS) entry which is preliminary data.</text>
</comment>
<keyword evidence="5" id="KW-1185">Reference proteome</keyword>
<evidence type="ECO:0000256" key="2">
    <source>
        <dbReference type="ARBA" id="ARBA00022801"/>
    </source>
</evidence>
<gene>
    <name evidence="4" type="ORF">GCM10023195_70240</name>
</gene>
<dbReference type="Pfam" id="PF08450">
    <property type="entry name" value="SGL"/>
    <property type="match status" value="1"/>
</dbReference>
<name>A0ABP8TT56_9ACTN</name>
<dbReference type="EMBL" id="BAABHJ010000031">
    <property type="protein sequence ID" value="GAA4615874.1"/>
    <property type="molecule type" value="Genomic_DNA"/>
</dbReference>
<dbReference type="SUPFAM" id="SSF63829">
    <property type="entry name" value="Calcium-dependent phosphotriesterase"/>
    <property type="match status" value="1"/>
</dbReference>
<dbReference type="PANTHER" id="PTHR47572:SF4">
    <property type="entry name" value="LACTONASE DRP35"/>
    <property type="match status" value="1"/>
</dbReference>
<evidence type="ECO:0000259" key="3">
    <source>
        <dbReference type="Pfam" id="PF08450"/>
    </source>
</evidence>
<evidence type="ECO:0000313" key="5">
    <source>
        <dbReference type="Proteomes" id="UP001500212"/>
    </source>
</evidence>
<accession>A0ABP8TT56</accession>
<reference evidence="5" key="1">
    <citation type="journal article" date="2019" name="Int. J. Syst. Evol. Microbiol.">
        <title>The Global Catalogue of Microorganisms (GCM) 10K type strain sequencing project: providing services to taxonomists for standard genome sequencing and annotation.</title>
        <authorList>
            <consortium name="The Broad Institute Genomics Platform"/>
            <consortium name="The Broad Institute Genome Sequencing Center for Infectious Disease"/>
            <person name="Wu L."/>
            <person name="Ma J."/>
        </authorList>
    </citation>
    <scope>NUCLEOTIDE SEQUENCE [LARGE SCALE GENOMIC DNA]</scope>
    <source>
        <strain evidence="5">JCM 17938</strain>
    </source>
</reference>
<dbReference type="InterPro" id="IPR013658">
    <property type="entry name" value="SGL"/>
</dbReference>
<dbReference type="Gene3D" id="2.120.10.30">
    <property type="entry name" value="TolB, C-terminal domain"/>
    <property type="match status" value="1"/>
</dbReference>
<dbReference type="PANTHER" id="PTHR47572">
    <property type="entry name" value="LIPOPROTEIN-RELATED"/>
    <property type="match status" value="1"/>
</dbReference>
<keyword evidence="2" id="KW-0378">Hydrolase</keyword>
<organism evidence="4 5">
    <name type="scientific">Actinoallomurus liliacearum</name>
    <dbReference type="NCBI Taxonomy" id="1080073"/>
    <lineage>
        <taxon>Bacteria</taxon>
        <taxon>Bacillati</taxon>
        <taxon>Actinomycetota</taxon>
        <taxon>Actinomycetes</taxon>
        <taxon>Streptosporangiales</taxon>
        <taxon>Thermomonosporaceae</taxon>
        <taxon>Actinoallomurus</taxon>
    </lineage>
</organism>